<dbReference type="Pfam" id="PF00071">
    <property type="entry name" value="Ras"/>
    <property type="match status" value="1"/>
</dbReference>
<dbReference type="PANTHER" id="PTHR47979">
    <property type="entry name" value="DRAB11-RELATED"/>
    <property type="match status" value="1"/>
</dbReference>
<proteinExistence type="inferred from homology"/>
<dbReference type="CDD" id="cd00154">
    <property type="entry name" value="Rab"/>
    <property type="match status" value="1"/>
</dbReference>
<dbReference type="EMBL" id="JAPFFF010000023">
    <property type="protein sequence ID" value="KAK8852545.1"/>
    <property type="molecule type" value="Genomic_DNA"/>
</dbReference>
<dbReference type="SUPFAM" id="SSF52540">
    <property type="entry name" value="P-loop containing nucleoside triphosphate hydrolases"/>
    <property type="match status" value="1"/>
</dbReference>
<keyword evidence="3" id="KW-1185">Reference proteome</keyword>
<dbReference type="SMART" id="SM00173">
    <property type="entry name" value="RAS"/>
    <property type="match status" value="1"/>
</dbReference>
<evidence type="ECO:0000256" key="1">
    <source>
        <dbReference type="ARBA" id="ARBA00006270"/>
    </source>
</evidence>
<dbReference type="SMART" id="SM00175">
    <property type="entry name" value="RAB"/>
    <property type="match status" value="1"/>
</dbReference>
<organism evidence="2 3">
    <name type="scientific">Tritrichomonas musculus</name>
    <dbReference type="NCBI Taxonomy" id="1915356"/>
    <lineage>
        <taxon>Eukaryota</taxon>
        <taxon>Metamonada</taxon>
        <taxon>Parabasalia</taxon>
        <taxon>Tritrichomonadida</taxon>
        <taxon>Tritrichomonadidae</taxon>
        <taxon>Tritrichomonas</taxon>
    </lineage>
</organism>
<dbReference type="InterPro" id="IPR050209">
    <property type="entry name" value="Rab_GTPases_membrane_traffic"/>
</dbReference>
<evidence type="ECO:0000313" key="3">
    <source>
        <dbReference type="Proteomes" id="UP001470230"/>
    </source>
</evidence>
<name>A0ABR2HTT7_9EUKA</name>
<dbReference type="PROSITE" id="PS51421">
    <property type="entry name" value="RAS"/>
    <property type="match status" value="1"/>
</dbReference>
<dbReference type="SMART" id="SM00174">
    <property type="entry name" value="RHO"/>
    <property type="match status" value="1"/>
</dbReference>
<dbReference type="InterPro" id="IPR001806">
    <property type="entry name" value="Small_GTPase"/>
</dbReference>
<evidence type="ECO:0000313" key="2">
    <source>
        <dbReference type="EMBL" id="KAK8852545.1"/>
    </source>
</evidence>
<reference evidence="2 3" key="1">
    <citation type="submission" date="2024-04" db="EMBL/GenBank/DDBJ databases">
        <title>Tritrichomonas musculus Genome.</title>
        <authorList>
            <person name="Alves-Ferreira E."/>
            <person name="Grigg M."/>
            <person name="Lorenzi H."/>
            <person name="Galac M."/>
        </authorList>
    </citation>
    <scope>NUCLEOTIDE SEQUENCE [LARGE SCALE GENOMIC DNA]</scope>
    <source>
        <strain evidence="2 3">EAF2021</strain>
    </source>
</reference>
<comment type="similarity">
    <text evidence="1">Belongs to the small GTPase superfamily. Rab family.</text>
</comment>
<dbReference type="Proteomes" id="UP001470230">
    <property type="component" value="Unassembled WGS sequence"/>
</dbReference>
<dbReference type="NCBIfam" id="TIGR00231">
    <property type="entry name" value="small_GTP"/>
    <property type="match status" value="1"/>
</dbReference>
<dbReference type="InterPro" id="IPR027417">
    <property type="entry name" value="P-loop_NTPase"/>
</dbReference>
<dbReference type="InterPro" id="IPR005225">
    <property type="entry name" value="Small_GTP-bd"/>
</dbReference>
<gene>
    <name evidence="2" type="ORF">M9Y10_017531</name>
</gene>
<accession>A0ABR2HTT7</accession>
<protein>
    <submittedName>
        <fullName evidence="2">Ras- protein Rab-19</fullName>
    </submittedName>
</protein>
<dbReference type="Gene3D" id="3.40.50.300">
    <property type="entry name" value="P-loop containing nucleotide triphosphate hydrolases"/>
    <property type="match status" value="1"/>
</dbReference>
<comment type="caution">
    <text evidence="2">The sequence shown here is derived from an EMBL/GenBank/DDBJ whole genome shotgun (WGS) entry which is preliminary data.</text>
</comment>
<dbReference type="PRINTS" id="PR00449">
    <property type="entry name" value="RASTRNSFRMNG"/>
</dbReference>
<sequence length="228" mass="26630">MNNTEIDYTFKIILFGDTFVGKTRFIKTLDHSEYIDKTTIGIDLAFKTYEVNDKIVKVQIIDTASFERFRAIPREFAKKAHAILVCYDITSHKTFESLNYWIQYITEVNKEAPFIIVGLKNDLNNREVSEEEVAEYAQSKNMKHIEASSLNEESLNNVVTLAVDVIMNSECGRREIQEQSQKKALGKAKTPSQREQVQYQRKGLFTRIKEWFTFRKTDDDSHELSYSW</sequence>
<dbReference type="PROSITE" id="PS51419">
    <property type="entry name" value="RAB"/>
    <property type="match status" value="1"/>
</dbReference>